<dbReference type="Pfam" id="PF20945">
    <property type="entry name" value="RMP1"/>
    <property type="match status" value="1"/>
</dbReference>
<dbReference type="InterPro" id="IPR047204">
    <property type="entry name" value="RMP1_RBD"/>
</dbReference>
<feature type="domain" description="RNase MRP protein 1 RNA binding" evidence="2">
    <location>
        <begin position="14"/>
        <end position="98"/>
    </location>
</feature>
<feature type="compositionally biased region" description="Polar residues" evidence="1">
    <location>
        <begin position="154"/>
        <end position="163"/>
    </location>
</feature>
<protein>
    <recommendedName>
        <fullName evidence="2">RNase MRP protein 1 RNA binding domain-containing protein</fullName>
    </recommendedName>
</protein>
<keyword evidence="4" id="KW-1185">Reference proteome</keyword>
<dbReference type="InterPro" id="IPR047205">
    <property type="entry name" value="RMP1"/>
</dbReference>
<feature type="compositionally biased region" description="Basic and acidic residues" evidence="1">
    <location>
        <begin position="164"/>
        <end position="178"/>
    </location>
</feature>
<name>A0ABR4AYX0_9LECA</name>
<dbReference type="EMBL" id="JBHFEH010000043">
    <property type="protein sequence ID" value="KAL2050784.1"/>
    <property type="molecule type" value="Genomic_DNA"/>
</dbReference>
<sequence>MEIDIGQLQAVTRILHLIYYRNKNQHRQSIWWKWLAMLKRCTGKLVEELKGQDPKHTQARVNYMREFLLPRCYVPFRQLIRDNQFSALGLTLVAELAKTQRAIGAGSGEGEEGVETELEPMVSNYGSVPEISEDLGEAVGRSTAIASKSEDPNIPTTASSDSQRVMDAERRVQGRETDALGPLEHINTPANPQRKEGGSASIVSRLKAPPKVAKKQKRKPANPIDDLFQGLD</sequence>
<reference evidence="3 4" key="1">
    <citation type="submission" date="2024-09" db="EMBL/GenBank/DDBJ databases">
        <title>Rethinking Asexuality: The Enigmatic Case of Functional Sexual Genes in Lepraria (Stereocaulaceae).</title>
        <authorList>
            <person name="Doellman M."/>
            <person name="Sun Y."/>
            <person name="Barcenas-Pena A."/>
            <person name="Lumbsch H.T."/>
            <person name="Grewe F."/>
        </authorList>
    </citation>
    <scope>NUCLEOTIDE SEQUENCE [LARGE SCALE GENOMIC DNA]</scope>
    <source>
        <strain evidence="3 4">Grewe 0041</strain>
    </source>
</reference>
<comment type="caution">
    <text evidence="3">The sequence shown here is derived from an EMBL/GenBank/DDBJ whole genome shotgun (WGS) entry which is preliminary data.</text>
</comment>
<evidence type="ECO:0000259" key="2">
    <source>
        <dbReference type="Pfam" id="PF20945"/>
    </source>
</evidence>
<organism evidence="3 4">
    <name type="scientific">Lepraria finkii</name>
    <dbReference type="NCBI Taxonomy" id="1340010"/>
    <lineage>
        <taxon>Eukaryota</taxon>
        <taxon>Fungi</taxon>
        <taxon>Dikarya</taxon>
        <taxon>Ascomycota</taxon>
        <taxon>Pezizomycotina</taxon>
        <taxon>Lecanoromycetes</taxon>
        <taxon>OSLEUM clade</taxon>
        <taxon>Lecanoromycetidae</taxon>
        <taxon>Lecanorales</taxon>
        <taxon>Lecanorineae</taxon>
        <taxon>Stereocaulaceae</taxon>
        <taxon>Lepraria</taxon>
    </lineage>
</organism>
<dbReference type="PANTHER" id="PTHR37792">
    <property type="entry name" value="RIBONUCLEASE MRP PROTEIN SUBUNIT RMP1"/>
    <property type="match status" value="1"/>
</dbReference>
<gene>
    <name evidence="3" type="ORF">ABVK25_009022</name>
</gene>
<feature type="region of interest" description="Disordered" evidence="1">
    <location>
        <begin position="143"/>
        <end position="232"/>
    </location>
</feature>
<evidence type="ECO:0000256" key="1">
    <source>
        <dbReference type="SAM" id="MobiDB-lite"/>
    </source>
</evidence>
<evidence type="ECO:0000313" key="3">
    <source>
        <dbReference type="EMBL" id="KAL2050784.1"/>
    </source>
</evidence>
<dbReference type="CDD" id="cd22573">
    <property type="entry name" value="RMP1_RBD"/>
    <property type="match status" value="1"/>
</dbReference>
<evidence type="ECO:0000313" key="4">
    <source>
        <dbReference type="Proteomes" id="UP001590951"/>
    </source>
</evidence>
<proteinExistence type="predicted"/>
<dbReference type="Proteomes" id="UP001590951">
    <property type="component" value="Unassembled WGS sequence"/>
</dbReference>
<accession>A0ABR4AYX0</accession>
<dbReference type="PANTHER" id="PTHR37792:SF1">
    <property type="entry name" value="RIBONUCLEASE MRP PROTEIN SUBUNIT RMP1"/>
    <property type="match status" value="1"/>
</dbReference>